<dbReference type="EMBL" id="SKBN01000134">
    <property type="protein sequence ID" value="TGJ82304.1"/>
    <property type="molecule type" value="Genomic_DNA"/>
</dbReference>
<reference evidence="1 2" key="1">
    <citation type="submission" date="2019-03" db="EMBL/GenBank/DDBJ databases">
        <title>Draft genome sequence of Xylaria hypoxylon DSM 108379, a ubiquitous saprotrophic-parasitic fungi on hardwood.</title>
        <authorList>
            <person name="Buettner E."/>
            <person name="Leonhardt S."/>
            <person name="Gebauer A.M."/>
            <person name="Liers C."/>
            <person name="Hofrichter M."/>
            <person name="Kellner H."/>
        </authorList>
    </citation>
    <scope>NUCLEOTIDE SEQUENCE [LARGE SCALE GENOMIC DNA]</scope>
    <source>
        <strain evidence="1 2">DSM 108379</strain>
    </source>
</reference>
<keyword evidence="2" id="KW-1185">Reference proteome</keyword>
<name>A0A4Z0YE70_9PEZI</name>
<sequence length="89" mass="10075">MRMEGYTARRRVSRGVGRNGELRFVGSVVVDAGLLGAAEAAPLTLLLPAIWASRDLRERWSSAIMAKVFEAWNTYKNYEDKKETENKEI</sequence>
<proteinExistence type="predicted"/>
<dbReference type="AlphaFoldDB" id="A0A4Z0YE70"/>
<dbReference type="Proteomes" id="UP000297716">
    <property type="component" value="Unassembled WGS sequence"/>
</dbReference>
<gene>
    <name evidence="1" type="ORF">E0Z10_g6486</name>
</gene>
<organism evidence="1 2">
    <name type="scientific">Xylaria hypoxylon</name>
    <dbReference type="NCBI Taxonomy" id="37992"/>
    <lineage>
        <taxon>Eukaryota</taxon>
        <taxon>Fungi</taxon>
        <taxon>Dikarya</taxon>
        <taxon>Ascomycota</taxon>
        <taxon>Pezizomycotina</taxon>
        <taxon>Sordariomycetes</taxon>
        <taxon>Xylariomycetidae</taxon>
        <taxon>Xylariales</taxon>
        <taxon>Xylariaceae</taxon>
        <taxon>Xylaria</taxon>
    </lineage>
</organism>
<comment type="caution">
    <text evidence="1">The sequence shown here is derived from an EMBL/GenBank/DDBJ whole genome shotgun (WGS) entry which is preliminary data.</text>
</comment>
<evidence type="ECO:0000313" key="1">
    <source>
        <dbReference type="EMBL" id="TGJ82304.1"/>
    </source>
</evidence>
<protein>
    <submittedName>
        <fullName evidence="1">Uncharacterized protein</fullName>
    </submittedName>
</protein>
<accession>A0A4Z0YE70</accession>
<evidence type="ECO:0000313" key="2">
    <source>
        <dbReference type="Proteomes" id="UP000297716"/>
    </source>
</evidence>